<feature type="domain" description="Phosphatidic acid phosphatase type 2/haloperoxidase" evidence="2">
    <location>
        <begin position="60"/>
        <end position="175"/>
    </location>
</feature>
<evidence type="ECO:0000259" key="2">
    <source>
        <dbReference type="SMART" id="SM00014"/>
    </source>
</evidence>
<gene>
    <name evidence="3" type="ORF">HLUCCX10_05670</name>
</gene>
<keyword evidence="1" id="KW-1133">Transmembrane helix</keyword>
<dbReference type="Pfam" id="PF01569">
    <property type="entry name" value="PAP2"/>
    <property type="match status" value="1"/>
</dbReference>
<sequence length="191" mass="22598">MIEQLSIWDELLFLWLNSFHADWLDPIVFQLTKTITWLPLFLFLIYKIYRHDPKNSWWVFGGVALTILFADQITSSFMKPFFERLRPCHDDRWDGLIHNYERCGGLYGFASSHAANTFGMATFLNLKMRKKVPYFGWLFLYAALVSYTRIYLGVHYPLDLFVGALVGMLSAYTVWFLIVYVKREVVKKILR</sequence>
<dbReference type="AlphaFoldDB" id="A0A0P8C643"/>
<dbReference type="Proteomes" id="UP000050421">
    <property type="component" value="Unassembled WGS sequence"/>
</dbReference>
<comment type="caution">
    <text evidence="3">The sequence shown here is derived from an EMBL/GenBank/DDBJ whole genome shotgun (WGS) entry which is preliminary data.</text>
</comment>
<dbReference type="Gene3D" id="1.20.144.10">
    <property type="entry name" value="Phosphatidic acid phosphatase type 2/haloperoxidase"/>
    <property type="match status" value="2"/>
</dbReference>
<evidence type="ECO:0000313" key="4">
    <source>
        <dbReference type="Proteomes" id="UP000050421"/>
    </source>
</evidence>
<dbReference type="OrthoDB" id="9789113at2"/>
<name>A0A0P8C643_9BACT</name>
<dbReference type="InterPro" id="IPR000326">
    <property type="entry name" value="PAP2/HPO"/>
</dbReference>
<accession>A0A0P8C643</accession>
<keyword evidence="1" id="KW-0812">Transmembrane</keyword>
<evidence type="ECO:0000256" key="1">
    <source>
        <dbReference type="SAM" id="Phobius"/>
    </source>
</evidence>
<dbReference type="SMART" id="SM00014">
    <property type="entry name" value="acidPPc"/>
    <property type="match status" value="1"/>
</dbReference>
<dbReference type="InterPro" id="IPR036938">
    <property type="entry name" value="PAP2/HPO_sf"/>
</dbReference>
<feature type="transmembrane region" description="Helical" evidence="1">
    <location>
        <begin position="106"/>
        <end position="126"/>
    </location>
</feature>
<dbReference type="SUPFAM" id="SSF48317">
    <property type="entry name" value="Acid phosphatase/Vanadium-dependent haloperoxidase"/>
    <property type="match status" value="1"/>
</dbReference>
<dbReference type="PANTHER" id="PTHR14969">
    <property type="entry name" value="SPHINGOSINE-1-PHOSPHATE PHOSPHOHYDROLASE"/>
    <property type="match status" value="1"/>
</dbReference>
<feature type="transmembrane region" description="Helical" evidence="1">
    <location>
        <begin position="133"/>
        <end position="154"/>
    </location>
</feature>
<dbReference type="EMBL" id="LJXT01000026">
    <property type="protein sequence ID" value="KPQ18230.1"/>
    <property type="molecule type" value="Genomic_DNA"/>
</dbReference>
<evidence type="ECO:0000313" key="3">
    <source>
        <dbReference type="EMBL" id="KPQ18230.1"/>
    </source>
</evidence>
<keyword evidence="1" id="KW-0472">Membrane</keyword>
<dbReference type="PANTHER" id="PTHR14969:SF13">
    <property type="entry name" value="AT30094P"/>
    <property type="match status" value="1"/>
</dbReference>
<protein>
    <submittedName>
        <fullName evidence="3">Membrane-associated phospholipid phosphatase</fullName>
    </submittedName>
</protein>
<reference evidence="3 4" key="1">
    <citation type="submission" date="2015-09" db="EMBL/GenBank/DDBJ databases">
        <title>Identification and resolution of microdiversity through metagenomic sequencing of parallel consortia.</title>
        <authorList>
            <person name="Nelson W.C."/>
            <person name="Romine M.F."/>
            <person name="Lindemann S.R."/>
        </authorList>
    </citation>
    <scope>NUCLEOTIDE SEQUENCE [LARGE SCALE GENOMIC DNA]</scope>
    <source>
        <strain evidence="3">HL-49</strain>
    </source>
</reference>
<feature type="transmembrane region" description="Helical" evidence="1">
    <location>
        <begin position="57"/>
        <end position="77"/>
    </location>
</feature>
<organism evidence="3 4">
    <name type="scientific">Algoriphagus marincola HL-49</name>
    <dbReference type="NCBI Taxonomy" id="1305737"/>
    <lineage>
        <taxon>Bacteria</taxon>
        <taxon>Pseudomonadati</taxon>
        <taxon>Bacteroidota</taxon>
        <taxon>Cytophagia</taxon>
        <taxon>Cytophagales</taxon>
        <taxon>Cyclobacteriaceae</taxon>
        <taxon>Algoriphagus</taxon>
    </lineage>
</organism>
<dbReference type="eggNOG" id="COG0671">
    <property type="taxonomic scope" value="Bacteria"/>
</dbReference>
<feature type="transmembrane region" description="Helical" evidence="1">
    <location>
        <begin position="27"/>
        <end position="45"/>
    </location>
</feature>
<proteinExistence type="predicted"/>
<feature type="transmembrane region" description="Helical" evidence="1">
    <location>
        <begin position="160"/>
        <end position="181"/>
    </location>
</feature>
<dbReference type="PATRIC" id="fig|1305737.6.peg.1795"/>
<dbReference type="STRING" id="1305737.GCA_000526355_01841"/>